<evidence type="ECO:0000256" key="1">
    <source>
        <dbReference type="SAM" id="MobiDB-lite"/>
    </source>
</evidence>
<name>A0A6V7P3G2_ANACO</name>
<gene>
    <name evidence="2" type="ORF">CB5_LOCUS8355</name>
</gene>
<proteinExistence type="predicted"/>
<accession>A0A6V7P3G2</accession>
<feature type="compositionally biased region" description="Pro residues" evidence="1">
    <location>
        <begin position="497"/>
        <end position="506"/>
    </location>
</feature>
<dbReference type="PANTHER" id="PTHR35754:SF2">
    <property type="entry name" value="ATP SYNTHASE SUBUNIT B"/>
    <property type="match status" value="1"/>
</dbReference>
<reference evidence="2" key="1">
    <citation type="submission" date="2020-07" db="EMBL/GenBank/DDBJ databases">
        <authorList>
            <person name="Lin J."/>
        </authorList>
    </citation>
    <scope>NUCLEOTIDE SEQUENCE</scope>
</reference>
<dbReference type="EMBL" id="LR862144">
    <property type="protein sequence ID" value="CAD1825144.1"/>
    <property type="molecule type" value="Genomic_DNA"/>
</dbReference>
<sequence>MEALRKLERIQTLLSFIHSRALASNHDDSDRFLAHFLLFFLQPSGMLSTERKYSLISELLKKITVEILEEARLVVTDEDYDDTCVEPSFRFSIEDKADREKSKVEDAAVIGFDAMQRANSTLEDFCRSYFMFHGMDANKPQSIFKFLPVLSFAESYIYQLDTLNENDLHPSPEDSASETSRSDRLIHTSNEIKDQNVINNLHETSVCDPFAPLLSLLRSQGILTDRIRTELKSGIEYWALEKKLCGALTSKTKISIEDAMRAIHLKSFDYRVLNLLLYQLTGQQTNELHMEFLSVSEFLVEVSDDLYDYEEDVINNNFNVLRMFVAVYGASMAPKMLSKCICEAEEKYESLSKTLDPDLSLNYWRRCEEATKEGHKQTVLQHLCGSVQCSVVAIVYSHCSFCMNACSHKAEQRSTDVLFSQFKAPYKQFCCSWKEKQHEAHHGNFRPRRRRPPRRCPPRSGSGSGPVCDCLENMADSVDRLRNAAAELARTGAAATPPAPPPPPPSSTLVGDLLEEDVARDLLGARPPQRNL</sequence>
<organism evidence="2">
    <name type="scientific">Ananas comosus var. bracteatus</name>
    <name type="common">red pineapple</name>
    <dbReference type="NCBI Taxonomy" id="296719"/>
    <lineage>
        <taxon>Eukaryota</taxon>
        <taxon>Viridiplantae</taxon>
        <taxon>Streptophyta</taxon>
        <taxon>Embryophyta</taxon>
        <taxon>Tracheophyta</taxon>
        <taxon>Spermatophyta</taxon>
        <taxon>Magnoliopsida</taxon>
        <taxon>Liliopsida</taxon>
        <taxon>Poales</taxon>
        <taxon>Bromeliaceae</taxon>
        <taxon>Bromelioideae</taxon>
        <taxon>Ananas</taxon>
    </lineage>
</organism>
<feature type="region of interest" description="Disordered" evidence="1">
    <location>
        <begin position="441"/>
        <end position="464"/>
    </location>
</feature>
<dbReference type="PANTHER" id="PTHR35754">
    <property type="entry name" value="ATP SYNTHASE SUBUNIT B"/>
    <property type="match status" value="1"/>
</dbReference>
<protein>
    <submittedName>
        <fullName evidence="2">Uncharacterized protein</fullName>
    </submittedName>
</protein>
<feature type="compositionally biased region" description="Basic residues" evidence="1">
    <location>
        <begin position="443"/>
        <end position="457"/>
    </location>
</feature>
<evidence type="ECO:0000313" key="2">
    <source>
        <dbReference type="EMBL" id="CAD1825144.1"/>
    </source>
</evidence>
<dbReference type="AlphaFoldDB" id="A0A6V7P3G2"/>
<feature type="region of interest" description="Disordered" evidence="1">
    <location>
        <begin position="488"/>
        <end position="512"/>
    </location>
</feature>